<reference evidence="1" key="1">
    <citation type="submission" date="2015-12" db="EMBL/GenBank/DDBJ databases">
        <title>Update maize B73 reference genome by single molecule sequencing technologies.</title>
        <authorList>
            <consortium name="Maize Genome Sequencing Project"/>
            <person name="Ware D."/>
        </authorList>
    </citation>
    <scope>NUCLEOTIDE SEQUENCE</scope>
    <source>
        <tissue evidence="1">Seedling</tissue>
    </source>
</reference>
<keyword evidence="1" id="KW-0808">Transferase</keyword>
<keyword evidence="1" id="KW-0328">Glycosyltransferase</keyword>
<dbReference type="EMBL" id="CM000782">
    <property type="protein sequence ID" value="AQK81652.1"/>
    <property type="molecule type" value="Genomic_DNA"/>
</dbReference>
<accession>A0A1D6LQ85</accession>
<proteinExistence type="predicted"/>
<dbReference type="AlphaFoldDB" id="A0A1D6LQ85"/>
<protein>
    <submittedName>
        <fullName evidence="1">Core-2/I-branching beta-16-N-acetylglucosaminyltransferase family protein</fullName>
    </submittedName>
</protein>
<evidence type="ECO:0000313" key="1">
    <source>
        <dbReference type="EMBL" id="AQK81652.1"/>
    </source>
</evidence>
<dbReference type="GO" id="GO:0016757">
    <property type="term" value="F:glycosyltransferase activity"/>
    <property type="evidence" value="ECO:0007669"/>
    <property type="project" value="UniProtKB-KW"/>
</dbReference>
<sequence>MSHSSLYTVVMSLVMLCSLHDFCFWHVYNWFSCSAAHCGCSQP</sequence>
<organism evidence="1">
    <name type="scientific">Zea mays</name>
    <name type="common">Maize</name>
    <dbReference type="NCBI Taxonomy" id="4577"/>
    <lineage>
        <taxon>Eukaryota</taxon>
        <taxon>Viridiplantae</taxon>
        <taxon>Streptophyta</taxon>
        <taxon>Embryophyta</taxon>
        <taxon>Tracheophyta</taxon>
        <taxon>Spermatophyta</taxon>
        <taxon>Magnoliopsida</taxon>
        <taxon>Liliopsida</taxon>
        <taxon>Poales</taxon>
        <taxon>Poaceae</taxon>
        <taxon>PACMAD clade</taxon>
        <taxon>Panicoideae</taxon>
        <taxon>Andropogonodae</taxon>
        <taxon>Andropogoneae</taxon>
        <taxon>Tripsacinae</taxon>
        <taxon>Zea</taxon>
    </lineage>
</organism>
<name>A0A1D6LQ85_MAIZE</name>
<gene>
    <name evidence="1" type="ORF">ZEAMMB73_Zm00001d036668</name>
</gene>